<dbReference type="Gene3D" id="1.25.40.390">
    <property type="match status" value="1"/>
</dbReference>
<dbReference type="InterPro" id="IPR011990">
    <property type="entry name" value="TPR-like_helical_dom_sf"/>
</dbReference>
<evidence type="ECO:0000259" key="6">
    <source>
        <dbReference type="Pfam" id="PF14322"/>
    </source>
</evidence>
<dbReference type="InterPro" id="IPR033985">
    <property type="entry name" value="SusD-like_N"/>
</dbReference>
<comment type="subcellular location">
    <subcellularLocation>
        <location evidence="1">Cell outer membrane</location>
    </subcellularLocation>
</comment>
<keyword evidence="7" id="KW-0449">Lipoprotein</keyword>
<evidence type="ECO:0000256" key="3">
    <source>
        <dbReference type="ARBA" id="ARBA00023136"/>
    </source>
</evidence>
<dbReference type="SUPFAM" id="SSF48452">
    <property type="entry name" value="TPR-like"/>
    <property type="match status" value="1"/>
</dbReference>
<feature type="domain" description="RagB/SusD" evidence="5">
    <location>
        <begin position="343"/>
        <end position="497"/>
    </location>
</feature>
<keyword evidence="4" id="KW-0998">Cell outer membrane</keyword>
<organism evidence="7">
    <name type="scientific">hydrothermal vent metagenome</name>
    <dbReference type="NCBI Taxonomy" id="652676"/>
    <lineage>
        <taxon>unclassified sequences</taxon>
        <taxon>metagenomes</taxon>
        <taxon>ecological metagenomes</taxon>
    </lineage>
</organism>
<protein>
    <submittedName>
        <fullName evidence="7">Cell surface glycan-binding lipoprotein, utilization system for glycans and polysaccharides (PUL), SusD family</fullName>
    </submittedName>
</protein>
<dbReference type="EMBL" id="UOEP01000096">
    <property type="protein sequence ID" value="VAW19280.1"/>
    <property type="molecule type" value="Genomic_DNA"/>
</dbReference>
<dbReference type="AlphaFoldDB" id="A0A3B0TRD6"/>
<name>A0A3B0TRD6_9ZZZZ</name>
<sequence length="497" mass="55924">MKNSIKIVALLIALILGACSDLEENPVGLLAPEGFFKSPTDVEAAIFGAYGRMASDQAWGGETQQALMLLSDMVDVGAPWTAIQNHEINGFTLTSTHYYSLLMWKRAYDIIGAANTAILGAKTIDASEELKLTLEAEARVIRAFIYFTFVQLFGDMPYLDTPVAEPDAVSTMSKTSEEDIYNNIIADLKFGMEYLPMKYSNNVRTRVTAGSAATILASVYLTTENWQEAYNHAKWVIDRAGELDYSLVDNYQDLFDATKQDGISEHIFAVDFLGGLRHSDNDDIIPPLTGNNFTGGWSILIPSMLVYTTWNPEDYRRKVSLADTIIYKGVAKPYTEFVVPRPYLAKYWRFPGNALRGGRRSDNNYVLYRYAEVLLIAAEAQNELKGPTAEVLGYINQVRGRARRWPNKISDVPADVPAGLTKDEFRNVILEERKLEFAFEYKRWFDIKRRKLGDQAFKGENSLEPHPGFDSGKHYLLPIPQTELDINPNLKPQNPGY</sequence>
<reference evidence="7" key="1">
    <citation type="submission" date="2018-06" db="EMBL/GenBank/DDBJ databases">
        <authorList>
            <person name="Zhirakovskaya E."/>
        </authorList>
    </citation>
    <scope>NUCLEOTIDE SEQUENCE</scope>
</reference>
<evidence type="ECO:0000259" key="5">
    <source>
        <dbReference type="Pfam" id="PF07980"/>
    </source>
</evidence>
<evidence type="ECO:0000256" key="2">
    <source>
        <dbReference type="ARBA" id="ARBA00022729"/>
    </source>
</evidence>
<feature type="domain" description="SusD-like N-terminal" evidence="6">
    <location>
        <begin position="80"/>
        <end position="221"/>
    </location>
</feature>
<dbReference type="Pfam" id="PF14322">
    <property type="entry name" value="SusD-like_3"/>
    <property type="match status" value="1"/>
</dbReference>
<dbReference type="InterPro" id="IPR012944">
    <property type="entry name" value="SusD_RagB_dom"/>
</dbReference>
<accession>A0A3B0TRD6</accession>
<keyword evidence="2" id="KW-0732">Signal</keyword>
<dbReference type="Pfam" id="PF07980">
    <property type="entry name" value="SusD_RagB"/>
    <property type="match status" value="1"/>
</dbReference>
<gene>
    <name evidence="7" type="ORF">MNBD_BACTEROID01-884</name>
</gene>
<evidence type="ECO:0000256" key="4">
    <source>
        <dbReference type="ARBA" id="ARBA00023237"/>
    </source>
</evidence>
<dbReference type="PROSITE" id="PS51257">
    <property type="entry name" value="PROKAR_LIPOPROTEIN"/>
    <property type="match status" value="1"/>
</dbReference>
<keyword evidence="3" id="KW-0472">Membrane</keyword>
<evidence type="ECO:0000313" key="7">
    <source>
        <dbReference type="EMBL" id="VAW19280.1"/>
    </source>
</evidence>
<proteinExistence type="predicted"/>
<dbReference type="GO" id="GO:0009279">
    <property type="term" value="C:cell outer membrane"/>
    <property type="evidence" value="ECO:0007669"/>
    <property type="project" value="UniProtKB-SubCell"/>
</dbReference>
<evidence type="ECO:0000256" key="1">
    <source>
        <dbReference type="ARBA" id="ARBA00004442"/>
    </source>
</evidence>